<dbReference type="InterPro" id="IPR003439">
    <property type="entry name" value="ABC_transporter-like_ATP-bd"/>
</dbReference>
<dbReference type="GO" id="GO:0005886">
    <property type="term" value="C:plasma membrane"/>
    <property type="evidence" value="ECO:0007669"/>
    <property type="project" value="TreeGrafter"/>
</dbReference>
<dbReference type="GO" id="GO:0016887">
    <property type="term" value="F:ATP hydrolysis activity"/>
    <property type="evidence" value="ECO:0007669"/>
    <property type="project" value="InterPro"/>
</dbReference>
<evidence type="ECO:0000256" key="1">
    <source>
        <dbReference type="ARBA" id="ARBA00022448"/>
    </source>
</evidence>
<dbReference type="EMBL" id="SAUN01000001">
    <property type="protein sequence ID" value="RVX38799.1"/>
    <property type="molecule type" value="Genomic_DNA"/>
</dbReference>
<dbReference type="InterPro" id="IPR032823">
    <property type="entry name" value="BCA_ABC_TP_C"/>
</dbReference>
<dbReference type="SUPFAM" id="SSF52540">
    <property type="entry name" value="P-loop containing nucleoside triphosphate hydrolases"/>
    <property type="match status" value="1"/>
</dbReference>
<keyword evidence="1" id="KW-0813">Transport</keyword>
<dbReference type="RefSeq" id="WP_127931382.1">
    <property type="nucleotide sequence ID" value="NZ_SAUN01000001.1"/>
</dbReference>
<dbReference type="AlphaFoldDB" id="A0A438LZ33"/>
<dbReference type="PROSITE" id="PS50893">
    <property type="entry name" value="ABC_TRANSPORTER_2"/>
    <property type="match status" value="1"/>
</dbReference>
<keyword evidence="6" id="KW-1185">Reference proteome</keyword>
<dbReference type="SMART" id="SM00382">
    <property type="entry name" value="AAA"/>
    <property type="match status" value="1"/>
</dbReference>
<protein>
    <submittedName>
        <fullName evidence="5">Amino acid/amide ABC transporter ATP-binding protein 1 (HAAT family)</fullName>
    </submittedName>
</protein>
<dbReference type="InterPro" id="IPR017871">
    <property type="entry name" value="ABC_transporter-like_CS"/>
</dbReference>
<dbReference type="PROSITE" id="PS00211">
    <property type="entry name" value="ABC_TRANSPORTER_1"/>
    <property type="match status" value="1"/>
</dbReference>
<dbReference type="Pfam" id="PF00005">
    <property type="entry name" value="ABC_tran"/>
    <property type="match status" value="1"/>
</dbReference>
<dbReference type="PANTHER" id="PTHR45772">
    <property type="entry name" value="CONSERVED COMPONENT OF ABC TRANSPORTER FOR NATURAL AMINO ACIDS-RELATED"/>
    <property type="match status" value="1"/>
</dbReference>
<dbReference type="GO" id="GO:0005524">
    <property type="term" value="F:ATP binding"/>
    <property type="evidence" value="ECO:0007669"/>
    <property type="project" value="UniProtKB-KW"/>
</dbReference>
<dbReference type="Proteomes" id="UP000284824">
    <property type="component" value="Unassembled WGS sequence"/>
</dbReference>
<name>A0A438LZ33_9ACTN</name>
<dbReference type="InterPro" id="IPR027417">
    <property type="entry name" value="P-loop_NTPase"/>
</dbReference>
<organism evidence="5 6">
    <name type="scientific">Nonomuraea polychroma</name>
    <dbReference type="NCBI Taxonomy" id="46176"/>
    <lineage>
        <taxon>Bacteria</taxon>
        <taxon>Bacillati</taxon>
        <taxon>Actinomycetota</taxon>
        <taxon>Actinomycetes</taxon>
        <taxon>Streptosporangiales</taxon>
        <taxon>Streptosporangiaceae</taxon>
        <taxon>Nonomuraea</taxon>
    </lineage>
</organism>
<sequence length="248" mass="27088">MNDIAIAGHGVTVRYGAFHANDDVTLVVPAGERRALIGPNGAGKTTLFGVLAGQVRPVGGRVDLLGREVTRRPAHRRARMGLARTFQITNLFGELTVAQNVQLTLAAEARAHWVFWRGPDMLRDRAVEVLAEWDMEHTADWPVRRLAYGQQRVLEIVLAMCRGPRVLLLDEPTAGLAPADAERLTSLVAALPRSITIVMIEHDMAVAFGLADRVSVLQQGRLLAEGTPEEISADQRVIEAYLGEVAHD</sequence>
<dbReference type="Gene3D" id="3.40.50.300">
    <property type="entry name" value="P-loop containing nucleotide triphosphate hydrolases"/>
    <property type="match status" value="1"/>
</dbReference>
<dbReference type="InterPro" id="IPR003593">
    <property type="entry name" value="AAA+_ATPase"/>
</dbReference>
<dbReference type="Pfam" id="PF12399">
    <property type="entry name" value="BCA_ABC_TP_C"/>
    <property type="match status" value="1"/>
</dbReference>
<proteinExistence type="predicted"/>
<accession>A0A438LZ33</accession>
<keyword evidence="3 5" id="KW-0067">ATP-binding</keyword>
<dbReference type="InterPro" id="IPR051120">
    <property type="entry name" value="ABC_AA/LPS_Transport"/>
</dbReference>
<evidence type="ECO:0000313" key="6">
    <source>
        <dbReference type="Proteomes" id="UP000284824"/>
    </source>
</evidence>
<dbReference type="OrthoDB" id="4350300at2"/>
<comment type="caution">
    <text evidence="5">The sequence shown here is derived from an EMBL/GenBank/DDBJ whole genome shotgun (WGS) entry which is preliminary data.</text>
</comment>
<evidence type="ECO:0000313" key="5">
    <source>
        <dbReference type="EMBL" id="RVX38799.1"/>
    </source>
</evidence>
<gene>
    <name evidence="5" type="ORF">EDD27_1127</name>
</gene>
<evidence type="ECO:0000259" key="4">
    <source>
        <dbReference type="PROSITE" id="PS50893"/>
    </source>
</evidence>
<dbReference type="CDD" id="cd03219">
    <property type="entry name" value="ABC_Mj1267_LivG_branched"/>
    <property type="match status" value="1"/>
</dbReference>
<evidence type="ECO:0000256" key="3">
    <source>
        <dbReference type="ARBA" id="ARBA00022840"/>
    </source>
</evidence>
<feature type="domain" description="ABC transporter" evidence="4">
    <location>
        <begin position="6"/>
        <end position="244"/>
    </location>
</feature>
<evidence type="ECO:0000256" key="2">
    <source>
        <dbReference type="ARBA" id="ARBA00022741"/>
    </source>
</evidence>
<reference evidence="5 6" key="1">
    <citation type="submission" date="2019-01" db="EMBL/GenBank/DDBJ databases">
        <title>Sequencing the genomes of 1000 actinobacteria strains.</title>
        <authorList>
            <person name="Klenk H.-P."/>
        </authorList>
    </citation>
    <scope>NUCLEOTIDE SEQUENCE [LARGE SCALE GENOMIC DNA]</scope>
    <source>
        <strain evidence="5 6">DSM 43925</strain>
    </source>
</reference>
<keyword evidence="2" id="KW-0547">Nucleotide-binding</keyword>